<dbReference type="InterPro" id="IPR014258">
    <property type="entry name" value="CAP_domain_YkwD-like"/>
</dbReference>
<keyword evidence="5" id="KW-1185">Reference proteome</keyword>
<keyword evidence="2" id="KW-0732">Signal</keyword>
<feature type="region of interest" description="Disordered" evidence="1">
    <location>
        <begin position="92"/>
        <end position="151"/>
    </location>
</feature>
<dbReference type="InterPro" id="IPR014044">
    <property type="entry name" value="CAP_dom"/>
</dbReference>
<dbReference type="RefSeq" id="WP_199019838.1">
    <property type="nucleotide sequence ID" value="NZ_JAELUP010000065.1"/>
</dbReference>
<dbReference type="InterPro" id="IPR035940">
    <property type="entry name" value="CAP_sf"/>
</dbReference>
<feature type="compositionally biased region" description="Polar residues" evidence="1">
    <location>
        <begin position="115"/>
        <end position="133"/>
    </location>
</feature>
<organism evidence="4 5">
    <name type="scientific">Paenibacillus roseus</name>
    <dbReference type="NCBI Taxonomy" id="2798579"/>
    <lineage>
        <taxon>Bacteria</taxon>
        <taxon>Bacillati</taxon>
        <taxon>Bacillota</taxon>
        <taxon>Bacilli</taxon>
        <taxon>Bacillales</taxon>
        <taxon>Paenibacillaceae</taxon>
        <taxon>Paenibacillus</taxon>
    </lineage>
</organism>
<accession>A0A934J8E2</accession>
<sequence>MSKRLFHRTIAGTLAAALIAAGGISAGTASAAPDVNTIPVKFQVNGKTITVFSSQNVSLEDLLNSNSQFFNIPSDGSFPGFNFNLQDILKNLPSAGSGSSQGEVPTPPVKPESPKSGNGNAPTAPSKPVTTPETPDKPANPNEGTQTEQGKFEAEVVRLVNVERSKAGLKALVSDSALAKVAQDKAKDMYDNKYFSHTSPTYGSPFDMMTRYGIKYSYAGENIASGQKSPAQVMNDWMNSQGHRANILNANYTKIGVGYYNGQWVQEFTG</sequence>
<evidence type="ECO:0000256" key="2">
    <source>
        <dbReference type="SAM" id="SignalP"/>
    </source>
</evidence>
<reference evidence="4" key="1">
    <citation type="submission" date="2020-12" db="EMBL/GenBank/DDBJ databases">
        <authorList>
            <person name="Huq M.A."/>
        </authorList>
    </citation>
    <scope>NUCLEOTIDE SEQUENCE</scope>
    <source>
        <strain evidence="4">MAHUQ-46</strain>
    </source>
</reference>
<feature type="chain" id="PRO_5036691736" description="SCP domain-containing protein" evidence="2">
    <location>
        <begin position="32"/>
        <end position="270"/>
    </location>
</feature>
<evidence type="ECO:0000259" key="3">
    <source>
        <dbReference type="Pfam" id="PF00188"/>
    </source>
</evidence>
<evidence type="ECO:0000256" key="1">
    <source>
        <dbReference type="SAM" id="MobiDB-lite"/>
    </source>
</evidence>
<evidence type="ECO:0000313" key="4">
    <source>
        <dbReference type="EMBL" id="MBJ6362317.1"/>
    </source>
</evidence>
<feature type="signal peptide" evidence="2">
    <location>
        <begin position="1"/>
        <end position="31"/>
    </location>
</feature>
<feature type="compositionally biased region" description="Polar residues" evidence="1">
    <location>
        <begin position="94"/>
        <end position="103"/>
    </location>
</feature>
<dbReference type="NCBIfam" id="TIGR02909">
    <property type="entry name" value="spore_YkwD"/>
    <property type="match status" value="1"/>
</dbReference>
<comment type="caution">
    <text evidence="4">The sequence shown here is derived from an EMBL/GenBank/DDBJ whole genome shotgun (WGS) entry which is preliminary data.</text>
</comment>
<proteinExistence type="predicted"/>
<feature type="domain" description="SCP" evidence="3">
    <location>
        <begin position="157"/>
        <end position="263"/>
    </location>
</feature>
<protein>
    <recommendedName>
        <fullName evidence="3">SCP domain-containing protein</fullName>
    </recommendedName>
</protein>
<dbReference type="AlphaFoldDB" id="A0A934J8E2"/>
<dbReference type="CDD" id="cd05379">
    <property type="entry name" value="CAP_bacterial"/>
    <property type="match status" value="1"/>
</dbReference>
<dbReference type="SUPFAM" id="SSF55797">
    <property type="entry name" value="PR-1-like"/>
    <property type="match status" value="1"/>
</dbReference>
<dbReference type="Proteomes" id="UP000640274">
    <property type="component" value="Unassembled WGS sequence"/>
</dbReference>
<dbReference type="PANTHER" id="PTHR31157">
    <property type="entry name" value="SCP DOMAIN-CONTAINING PROTEIN"/>
    <property type="match status" value="1"/>
</dbReference>
<dbReference type="EMBL" id="JAELUP010000065">
    <property type="protein sequence ID" value="MBJ6362317.1"/>
    <property type="molecule type" value="Genomic_DNA"/>
</dbReference>
<dbReference type="PANTHER" id="PTHR31157:SF1">
    <property type="entry name" value="SCP DOMAIN-CONTAINING PROTEIN"/>
    <property type="match status" value="1"/>
</dbReference>
<gene>
    <name evidence="4" type="ORF">JFN88_13655</name>
</gene>
<dbReference type="Gene3D" id="3.40.33.10">
    <property type="entry name" value="CAP"/>
    <property type="match status" value="1"/>
</dbReference>
<evidence type="ECO:0000313" key="5">
    <source>
        <dbReference type="Proteomes" id="UP000640274"/>
    </source>
</evidence>
<dbReference type="Pfam" id="PF00188">
    <property type="entry name" value="CAP"/>
    <property type="match status" value="1"/>
</dbReference>
<name>A0A934J8E2_9BACL</name>